<dbReference type="PROSITE" id="PS50103">
    <property type="entry name" value="ZF_C3H1"/>
    <property type="match status" value="1"/>
</dbReference>
<feature type="region of interest" description="Disordered" evidence="2">
    <location>
        <begin position="71"/>
        <end position="120"/>
    </location>
</feature>
<evidence type="ECO:0000259" key="3">
    <source>
        <dbReference type="PROSITE" id="PS50103"/>
    </source>
</evidence>
<keyword evidence="1" id="KW-0479">Metal-binding</keyword>
<evidence type="ECO:0000256" key="2">
    <source>
        <dbReference type="SAM" id="MobiDB-lite"/>
    </source>
</evidence>
<feature type="zinc finger region" description="C3H1-type" evidence="1">
    <location>
        <begin position="355"/>
        <end position="381"/>
    </location>
</feature>
<sequence length="408" mass="44478">MSDSETGQFEADQLDSAFNFPTTRRSVRIAARHEDASEDTVEILKAQGITPTPGLEVSQLRALVSDLLHESPDLAPSATSAQSGNPGRKRTRKSKNTEPQQKRPTSGRSGQPNQVLDAAQSPNITSTLQSLAASMQEINARLQSLENAHASTSVAASLIPQSAAPSAPAPLIHIPVSYPAAIPSSLVSAVSAPMIGRPYVPSGANISPRLRGKDINMISLILPSPEWDVICMVYPERRQELDTYLALIGVLNLKYGKNIFFQYHKAFSSKAALYISQSNTCLNWSVLDTEILVMVVGGSQAISCITCGNKGHTEELCPMLPFLPDGERALKCESCSSPFPAQEKTDARGRKVLLYNNQPICNNFNENVCTYPNCIFLHICSNCKDAHPKSVCPQRFRPLQSRRGARRY</sequence>
<feature type="region of interest" description="Disordered" evidence="2">
    <location>
        <begin position="1"/>
        <end position="22"/>
    </location>
</feature>
<accession>A0AAV1QCY3</accession>
<feature type="compositionally biased region" description="Polar residues" evidence="2">
    <location>
        <begin position="97"/>
        <end position="120"/>
    </location>
</feature>
<gene>
    <name evidence="4" type="ORF">FSCOSCO3_A015710</name>
</gene>
<comment type="caution">
    <text evidence="4">The sequence shown here is derived from an EMBL/GenBank/DDBJ whole genome shotgun (WGS) entry which is preliminary data.</text>
</comment>
<organism evidence="4 5">
    <name type="scientific">Scomber scombrus</name>
    <name type="common">Atlantic mackerel</name>
    <name type="synonym">Scomber vernalis</name>
    <dbReference type="NCBI Taxonomy" id="13677"/>
    <lineage>
        <taxon>Eukaryota</taxon>
        <taxon>Metazoa</taxon>
        <taxon>Chordata</taxon>
        <taxon>Craniata</taxon>
        <taxon>Vertebrata</taxon>
        <taxon>Euteleostomi</taxon>
        <taxon>Actinopterygii</taxon>
        <taxon>Neopterygii</taxon>
        <taxon>Teleostei</taxon>
        <taxon>Neoteleostei</taxon>
        <taxon>Acanthomorphata</taxon>
        <taxon>Pelagiaria</taxon>
        <taxon>Scombriformes</taxon>
        <taxon>Scombridae</taxon>
        <taxon>Scomber</taxon>
    </lineage>
</organism>
<dbReference type="GO" id="GO:0008270">
    <property type="term" value="F:zinc ion binding"/>
    <property type="evidence" value="ECO:0007669"/>
    <property type="project" value="UniProtKB-KW"/>
</dbReference>
<dbReference type="AlphaFoldDB" id="A0AAV1QCY3"/>
<name>A0AAV1QCY3_SCOSC</name>
<keyword evidence="1" id="KW-0863">Zinc-finger</keyword>
<evidence type="ECO:0000313" key="5">
    <source>
        <dbReference type="Proteomes" id="UP001314229"/>
    </source>
</evidence>
<keyword evidence="1" id="KW-0862">Zinc</keyword>
<reference evidence="4 5" key="1">
    <citation type="submission" date="2024-01" db="EMBL/GenBank/DDBJ databases">
        <authorList>
            <person name="Alioto T."/>
            <person name="Alioto T."/>
            <person name="Gomez Garrido J."/>
        </authorList>
    </citation>
    <scope>NUCLEOTIDE SEQUENCE [LARGE SCALE GENOMIC DNA]</scope>
</reference>
<protein>
    <recommendedName>
        <fullName evidence="3">C3H1-type domain-containing protein</fullName>
    </recommendedName>
</protein>
<dbReference type="Proteomes" id="UP001314229">
    <property type="component" value="Unassembled WGS sequence"/>
</dbReference>
<dbReference type="InterPro" id="IPR000571">
    <property type="entry name" value="Znf_CCCH"/>
</dbReference>
<proteinExistence type="predicted"/>
<dbReference type="EMBL" id="CAWUFR010000733">
    <property type="protein sequence ID" value="CAK6980777.1"/>
    <property type="molecule type" value="Genomic_DNA"/>
</dbReference>
<evidence type="ECO:0000256" key="1">
    <source>
        <dbReference type="PROSITE-ProRule" id="PRU00723"/>
    </source>
</evidence>
<feature type="domain" description="C3H1-type" evidence="3">
    <location>
        <begin position="355"/>
        <end position="381"/>
    </location>
</feature>
<evidence type="ECO:0000313" key="4">
    <source>
        <dbReference type="EMBL" id="CAK6980777.1"/>
    </source>
</evidence>
<keyword evidence="5" id="KW-1185">Reference proteome</keyword>